<organism evidence="2 3">
    <name type="scientific">Pseudobythopirellula maris</name>
    <dbReference type="NCBI Taxonomy" id="2527991"/>
    <lineage>
        <taxon>Bacteria</taxon>
        <taxon>Pseudomonadati</taxon>
        <taxon>Planctomycetota</taxon>
        <taxon>Planctomycetia</taxon>
        <taxon>Pirellulales</taxon>
        <taxon>Lacipirellulaceae</taxon>
        <taxon>Pseudobythopirellula</taxon>
    </lineage>
</organism>
<dbReference type="EMBL" id="SJPQ01000005">
    <property type="protein sequence ID" value="TWT86328.1"/>
    <property type="molecule type" value="Genomic_DNA"/>
</dbReference>
<evidence type="ECO:0000313" key="2">
    <source>
        <dbReference type="EMBL" id="TWT86328.1"/>
    </source>
</evidence>
<dbReference type="Proteomes" id="UP000315440">
    <property type="component" value="Unassembled WGS sequence"/>
</dbReference>
<proteinExistence type="predicted"/>
<evidence type="ECO:0000313" key="3">
    <source>
        <dbReference type="Proteomes" id="UP000315440"/>
    </source>
</evidence>
<feature type="chain" id="PRO_5023125389" description="PEP-CTERM protein-sorting domain-containing protein" evidence="1">
    <location>
        <begin position="22"/>
        <end position="263"/>
    </location>
</feature>
<gene>
    <name evidence="2" type="ORF">Mal64_38690</name>
</gene>
<dbReference type="AlphaFoldDB" id="A0A5C5ZGP7"/>
<dbReference type="RefSeq" id="WP_146403368.1">
    <property type="nucleotide sequence ID" value="NZ_SJPQ01000005.1"/>
</dbReference>
<protein>
    <recommendedName>
        <fullName evidence="4">PEP-CTERM protein-sorting domain-containing protein</fullName>
    </recommendedName>
</protein>
<evidence type="ECO:0000256" key="1">
    <source>
        <dbReference type="SAM" id="SignalP"/>
    </source>
</evidence>
<feature type="signal peptide" evidence="1">
    <location>
        <begin position="1"/>
        <end position="21"/>
    </location>
</feature>
<accession>A0A5C5ZGP7</accession>
<keyword evidence="1" id="KW-0732">Signal</keyword>
<comment type="caution">
    <text evidence="2">The sequence shown here is derived from an EMBL/GenBank/DDBJ whole genome shotgun (WGS) entry which is preliminary data.</text>
</comment>
<sequence precursor="true">MSTSRIFTLVLLASLPALVSAQNNVRTLNLDFGNGGAYAGDDGVLSSSGGSYWNEVTVQSFAPGSGVSIQFNVPTLLDEFGQPFGDNVHPCQCINAPNLTSGFHGGVENVAAAFGPLSDGVTLEPNPNFFGFSIRELKTTSPVDLVVYFNRPGPSSSGGGTIVINPFLGSGVVASTALPLTGVFPGVNGGDYLRFDDVEITATTLGFQSLPGVIIGVPVNEVANIAAIQIRGEFVYMPEPAAATLLAACGVAACLASRRRASL</sequence>
<name>A0A5C5ZGP7_9BACT</name>
<evidence type="ECO:0008006" key="4">
    <source>
        <dbReference type="Google" id="ProtNLM"/>
    </source>
</evidence>
<reference evidence="2 3" key="1">
    <citation type="submission" date="2019-02" db="EMBL/GenBank/DDBJ databases">
        <title>Deep-cultivation of Planctomycetes and their phenomic and genomic characterization uncovers novel biology.</title>
        <authorList>
            <person name="Wiegand S."/>
            <person name="Jogler M."/>
            <person name="Boedeker C."/>
            <person name="Pinto D."/>
            <person name="Vollmers J."/>
            <person name="Rivas-Marin E."/>
            <person name="Kohn T."/>
            <person name="Peeters S.H."/>
            <person name="Heuer A."/>
            <person name="Rast P."/>
            <person name="Oberbeckmann S."/>
            <person name="Bunk B."/>
            <person name="Jeske O."/>
            <person name="Meyerdierks A."/>
            <person name="Storesund J.E."/>
            <person name="Kallscheuer N."/>
            <person name="Luecker S."/>
            <person name="Lage O.M."/>
            <person name="Pohl T."/>
            <person name="Merkel B.J."/>
            <person name="Hornburger P."/>
            <person name="Mueller R.-W."/>
            <person name="Bruemmer F."/>
            <person name="Labrenz M."/>
            <person name="Spormann A.M."/>
            <person name="Op Den Camp H."/>
            <person name="Overmann J."/>
            <person name="Amann R."/>
            <person name="Jetten M.S.M."/>
            <person name="Mascher T."/>
            <person name="Medema M.H."/>
            <person name="Devos D.P."/>
            <person name="Kaster A.-K."/>
            <person name="Ovreas L."/>
            <person name="Rohde M."/>
            <person name="Galperin M.Y."/>
            <person name="Jogler C."/>
        </authorList>
    </citation>
    <scope>NUCLEOTIDE SEQUENCE [LARGE SCALE GENOMIC DNA]</scope>
    <source>
        <strain evidence="2 3">Mal64</strain>
    </source>
</reference>
<keyword evidence="3" id="KW-1185">Reference proteome</keyword>